<dbReference type="PROSITE" id="PS01276">
    <property type="entry name" value="PEPTIDASE_U32"/>
    <property type="match status" value="1"/>
</dbReference>
<dbReference type="Proteomes" id="UP000434036">
    <property type="component" value="Unassembled WGS sequence"/>
</dbReference>
<dbReference type="InterPro" id="IPR020988">
    <property type="entry name" value="Pept_U32_collagenase"/>
</dbReference>
<evidence type="ECO:0000313" key="2">
    <source>
        <dbReference type="EMBL" id="MXQ74328.1"/>
    </source>
</evidence>
<reference evidence="2 3" key="2">
    <citation type="submission" date="2020-01" db="EMBL/GenBank/DDBJ databases">
        <title>Clostridiaceae sp. nov. isolated from the gut of human by culturomics.</title>
        <authorList>
            <person name="Chang Y."/>
        </authorList>
    </citation>
    <scope>NUCLEOTIDE SEQUENCE [LARGE SCALE GENOMIC DNA]</scope>
    <source>
        <strain evidence="2 3">DONG20-135</strain>
    </source>
</reference>
<dbReference type="PANTHER" id="PTHR30217:SF10">
    <property type="entry name" value="23S RRNA 5-HYDROXYCYTIDINE C2501 SYNTHASE"/>
    <property type="match status" value="1"/>
</dbReference>
<dbReference type="InterPro" id="IPR001539">
    <property type="entry name" value="Peptidase_U32"/>
</dbReference>
<feature type="domain" description="Peptidase U32 collagenase" evidence="1">
    <location>
        <begin position="391"/>
        <end position="508"/>
    </location>
</feature>
<accession>A0A6N8U808</accession>
<proteinExistence type="predicted"/>
<dbReference type="PANTHER" id="PTHR30217">
    <property type="entry name" value="PEPTIDASE U32 FAMILY"/>
    <property type="match status" value="1"/>
</dbReference>
<dbReference type="EMBL" id="WUUQ01000006">
    <property type="protein sequence ID" value="MXQ74328.1"/>
    <property type="molecule type" value="Genomic_DNA"/>
</dbReference>
<reference evidence="2 3" key="1">
    <citation type="submission" date="2019-12" db="EMBL/GenBank/DDBJ databases">
        <authorList>
            <person name="Yang R."/>
        </authorList>
    </citation>
    <scope>NUCLEOTIDE SEQUENCE [LARGE SCALE GENOMIC DNA]</scope>
    <source>
        <strain evidence="2 3">DONG20-135</strain>
    </source>
</reference>
<protein>
    <submittedName>
        <fullName evidence="2">U32 family peptidase</fullName>
    </submittedName>
</protein>
<organism evidence="2 3">
    <name type="scientific">Copranaerobaculum intestinale</name>
    <dbReference type="NCBI Taxonomy" id="2692629"/>
    <lineage>
        <taxon>Bacteria</taxon>
        <taxon>Bacillati</taxon>
        <taxon>Bacillota</taxon>
        <taxon>Erysipelotrichia</taxon>
        <taxon>Erysipelotrichales</taxon>
        <taxon>Erysipelotrichaceae</taxon>
        <taxon>Copranaerobaculum</taxon>
    </lineage>
</organism>
<dbReference type="RefSeq" id="WP_160625711.1">
    <property type="nucleotide sequence ID" value="NZ_WUUQ01000006.1"/>
</dbReference>
<gene>
    <name evidence="2" type="ORF">GSF08_10375</name>
</gene>
<name>A0A6N8U808_9FIRM</name>
<dbReference type="Pfam" id="PF12392">
    <property type="entry name" value="DUF3656"/>
    <property type="match status" value="1"/>
</dbReference>
<evidence type="ECO:0000313" key="3">
    <source>
        <dbReference type="Proteomes" id="UP000434036"/>
    </source>
</evidence>
<comment type="caution">
    <text evidence="2">The sequence shown here is derived from an EMBL/GenBank/DDBJ whole genome shotgun (WGS) entry which is preliminary data.</text>
</comment>
<keyword evidence="3" id="KW-1185">Reference proteome</keyword>
<dbReference type="Pfam" id="PF01136">
    <property type="entry name" value="Peptidase_U32"/>
    <property type="match status" value="2"/>
</dbReference>
<evidence type="ECO:0000259" key="1">
    <source>
        <dbReference type="Pfam" id="PF12392"/>
    </source>
</evidence>
<dbReference type="InterPro" id="IPR051454">
    <property type="entry name" value="RNA/ubiquinone_mod_enzymes"/>
</dbReference>
<dbReference type="AlphaFoldDB" id="A0A6N8U808"/>
<sequence>MIRKVELLAPAGSMEALKAAIHSGCDAVYMGGRLFGARAFAQNFDEEAMVKAVRYAHRYGVKVYITVNTLIKDQEMEECLAYVAGLQDMDVDALIIQDLGLLDAVHQQFPDFELHASTQMHIHNREGLEFLKEMGIQRAVVARETTIEQIQEWSNIGIDLEVFVHGAMCVSYSGQCLMSSRLFDRSGNRGACAQPCRMAYELLHQNGQKCEVIRQKDAYLLSLKDMNTLAHIPQLLEAGITSFKIEGRMKSPEYVAQTVKAYREAIDTCLSKQSYTYHQEQEKELLKVFNRGFSAGHLFHSNHAQLVNTYRPNHMGIPIGTILSSTRQRMRIKLCEDICQGDGIRVIQEPEDYGCMVNRMYDKHNQLIKQAASGSIVEIEKSGFVVSGSSVIRSMDKKLMETVDQQIQHKPKRIPITMRFEMKIGSLAKLWAADEEGHEAQANSSCEVEKALRSPLDQARIIQQLSKCGDTCFTIPNMYLDTDEQGTMPIKEINALRREVLNALTNQRERRNGGRRTATYDRKAPAVTQERSLSVEVADEEQLQAAIEAGIQMIYTSRGDLVKKYPMVRRIHERVHPFPYSLQKQDAVGEVGGLLAKQTVSGEISLNVFNAYTAAFLHAHRVQSLILSSELNKAEVHTLIQEYQHRYHQKPNVGVLIYGRLELMITRYCTVSAILKNGQPNCGLCRQPGYYVLRDRKGRCFPLLHDEFCNTHILDQQPLDRIDELAFYQQAGVREFRLRFTLEDKQETAAIIRRYQQRLS</sequence>